<dbReference type="STRING" id="3880.A0A072TJA7"/>
<organism evidence="1 3">
    <name type="scientific">Medicago truncatula</name>
    <name type="common">Barrel medic</name>
    <name type="synonym">Medicago tribuloides</name>
    <dbReference type="NCBI Taxonomy" id="3880"/>
    <lineage>
        <taxon>Eukaryota</taxon>
        <taxon>Viridiplantae</taxon>
        <taxon>Streptophyta</taxon>
        <taxon>Embryophyta</taxon>
        <taxon>Tracheophyta</taxon>
        <taxon>Spermatophyta</taxon>
        <taxon>Magnoliopsida</taxon>
        <taxon>eudicotyledons</taxon>
        <taxon>Gunneridae</taxon>
        <taxon>Pentapetalae</taxon>
        <taxon>rosids</taxon>
        <taxon>fabids</taxon>
        <taxon>Fabales</taxon>
        <taxon>Fabaceae</taxon>
        <taxon>Papilionoideae</taxon>
        <taxon>50 kb inversion clade</taxon>
        <taxon>NPAAA clade</taxon>
        <taxon>Hologalegina</taxon>
        <taxon>IRL clade</taxon>
        <taxon>Trifolieae</taxon>
        <taxon>Medicago</taxon>
    </lineage>
</organism>
<dbReference type="Proteomes" id="UP000002051">
    <property type="component" value="Unassembled WGS sequence"/>
</dbReference>
<dbReference type="HOGENOM" id="CLU_2516120_0_0_1"/>
<dbReference type="EnsemblPlants" id="KEH17644">
    <property type="protein sequence ID" value="KEH17644"/>
    <property type="gene ID" value="MTR_0003s0070"/>
</dbReference>
<dbReference type="EMBL" id="KL402728">
    <property type="protein sequence ID" value="KEH17644.1"/>
    <property type="molecule type" value="Genomic_DNA"/>
</dbReference>
<gene>
    <name evidence="1" type="ORF">MTR_0003s0070</name>
</gene>
<name>A0A072TJA7_MEDTR</name>
<protein>
    <submittedName>
        <fullName evidence="1 2">Uncharacterized protein</fullName>
    </submittedName>
</protein>
<keyword evidence="3" id="KW-1185">Reference proteome</keyword>
<evidence type="ECO:0000313" key="2">
    <source>
        <dbReference type="EnsemblPlants" id="KEH17644"/>
    </source>
</evidence>
<proteinExistence type="predicted"/>
<reference evidence="1 3" key="1">
    <citation type="journal article" date="2011" name="Nature">
        <title>The Medicago genome provides insight into the evolution of rhizobial symbioses.</title>
        <authorList>
            <person name="Young N.D."/>
            <person name="Debelle F."/>
            <person name="Oldroyd G.E."/>
            <person name="Geurts R."/>
            <person name="Cannon S.B."/>
            <person name="Udvardi M.K."/>
            <person name="Benedito V.A."/>
            <person name="Mayer K.F."/>
            <person name="Gouzy J."/>
            <person name="Schoof H."/>
            <person name="Van de Peer Y."/>
            <person name="Proost S."/>
            <person name="Cook D.R."/>
            <person name="Meyers B.C."/>
            <person name="Spannagl M."/>
            <person name="Cheung F."/>
            <person name="De Mita S."/>
            <person name="Krishnakumar V."/>
            <person name="Gundlach H."/>
            <person name="Zhou S."/>
            <person name="Mudge J."/>
            <person name="Bharti A.K."/>
            <person name="Murray J.D."/>
            <person name="Naoumkina M.A."/>
            <person name="Rosen B."/>
            <person name="Silverstein K.A."/>
            <person name="Tang H."/>
            <person name="Rombauts S."/>
            <person name="Zhao P.X."/>
            <person name="Zhou P."/>
            <person name="Barbe V."/>
            <person name="Bardou P."/>
            <person name="Bechner M."/>
            <person name="Bellec A."/>
            <person name="Berger A."/>
            <person name="Berges H."/>
            <person name="Bidwell S."/>
            <person name="Bisseling T."/>
            <person name="Choisne N."/>
            <person name="Couloux A."/>
            <person name="Denny R."/>
            <person name="Deshpande S."/>
            <person name="Dai X."/>
            <person name="Doyle J.J."/>
            <person name="Dudez A.M."/>
            <person name="Farmer A.D."/>
            <person name="Fouteau S."/>
            <person name="Franken C."/>
            <person name="Gibelin C."/>
            <person name="Gish J."/>
            <person name="Goldstein S."/>
            <person name="Gonzalez A.J."/>
            <person name="Green P.J."/>
            <person name="Hallab A."/>
            <person name="Hartog M."/>
            <person name="Hua A."/>
            <person name="Humphray S.J."/>
            <person name="Jeong D.H."/>
            <person name="Jing Y."/>
            <person name="Jocker A."/>
            <person name="Kenton S.M."/>
            <person name="Kim D.J."/>
            <person name="Klee K."/>
            <person name="Lai H."/>
            <person name="Lang C."/>
            <person name="Lin S."/>
            <person name="Macmil S.L."/>
            <person name="Magdelenat G."/>
            <person name="Matthews L."/>
            <person name="McCorrison J."/>
            <person name="Monaghan E.L."/>
            <person name="Mun J.H."/>
            <person name="Najar F.Z."/>
            <person name="Nicholson C."/>
            <person name="Noirot C."/>
            <person name="O'Bleness M."/>
            <person name="Paule C.R."/>
            <person name="Poulain J."/>
            <person name="Prion F."/>
            <person name="Qin B."/>
            <person name="Qu C."/>
            <person name="Retzel E.F."/>
            <person name="Riddle C."/>
            <person name="Sallet E."/>
            <person name="Samain S."/>
            <person name="Samson N."/>
            <person name="Sanders I."/>
            <person name="Saurat O."/>
            <person name="Scarpelli C."/>
            <person name="Schiex T."/>
            <person name="Segurens B."/>
            <person name="Severin A.J."/>
            <person name="Sherrier D.J."/>
            <person name="Shi R."/>
            <person name="Sims S."/>
            <person name="Singer S.R."/>
            <person name="Sinharoy S."/>
            <person name="Sterck L."/>
            <person name="Viollet A."/>
            <person name="Wang B.B."/>
            <person name="Wang K."/>
            <person name="Wang M."/>
            <person name="Wang X."/>
            <person name="Warfsmann J."/>
            <person name="Weissenbach J."/>
            <person name="White D.D."/>
            <person name="White J.D."/>
            <person name="Wiley G.B."/>
            <person name="Wincker P."/>
            <person name="Xing Y."/>
            <person name="Yang L."/>
            <person name="Yao Z."/>
            <person name="Ying F."/>
            <person name="Zhai J."/>
            <person name="Zhou L."/>
            <person name="Zuber A."/>
            <person name="Denarie J."/>
            <person name="Dixon R.A."/>
            <person name="May G.D."/>
            <person name="Schwartz D.C."/>
            <person name="Rogers J."/>
            <person name="Quetier F."/>
            <person name="Town C.D."/>
            <person name="Roe B.A."/>
        </authorList>
    </citation>
    <scope>NUCLEOTIDE SEQUENCE [LARGE SCALE GENOMIC DNA]</scope>
    <source>
        <strain evidence="1">A17</strain>
        <strain evidence="2 3">cv. Jemalong A17</strain>
    </source>
</reference>
<accession>A0A072TJA7</accession>
<evidence type="ECO:0000313" key="1">
    <source>
        <dbReference type="EMBL" id="KEH17644.1"/>
    </source>
</evidence>
<sequence length="85" mass="9748">MDEQQSIMNNFLDILTDGVHSLKQENNKGYERLNTWNRQPRSYLQAIQLAKGQHSVTGKGRFDNLLQHLSDPWHNTIVQTLSGGN</sequence>
<dbReference type="AlphaFoldDB" id="A0A072TJA7"/>
<reference evidence="1 3" key="2">
    <citation type="journal article" date="2014" name="BMC Genomics">
        <title>An improved genome release (version Mt4.0) for the model legume Medicago truncatula.</title>
        <authorList>
            <person name="Tang H."/>
            <person name="Krishnakumar V."/>
            <person name="Bidwell S."/>
            <person name="Rosen B."/>
            <person name="Chan A."/>
            <person name="Zhou S."/>
            <person name="Gentzbittel L."/>
            <person name="Childs K.L."/>
            <person name="Yandell M."/>
            <person name="Gundlach H."/>
            <person name="Mayer K.F."/>
            <person name="Schwartz D.C."/>
            <person name="Town C.D."/>
        </authorList>
    </citation>
    <scope>GENOME REANNOTATION</scope>
    <source>
        <strain evidence="1">A17</strain>
        <strain evidence="2 3">cv. Jemalong A17</strain>
    </source>
</reference>
<dbReference type="Gene3D" id="1.10.3460.10">
    <property type="entry name" value="Chlorophyll a/b binding protein domain"/>
    <property type="match status" value="1"/>
</dbReference>
<reference evidence="2" key="3">
    <citation type="submission" date="2015-06" db="UniProtKB">
        <authorList>
            <consortium name="EnsemblPlants"/>
        </authorList>
    </citation>
    <scope>IDENTIFICATION</scope>
    <source>
        <strain evidence="2">cv. Jemalong A17</strain>
    </source>
</reference>
<evidence type="ECO:0000313" key="3">
    <source>
        <dbReference type="Proteomes" id="UP000002051"/>
    </source>
</evidence>
<dbReference type="SUPFAM" id="SSF103511">
    <property type="entry name" value="Chlorophyll a-b binding protein"/>
    <property type="match status" value="1"/>
</dbReference>